<protein>
    <submittedName>
        <fullName evidence="1">Uncharacterized protein</fullName>
    </submittedName>
</protein>
<gene>
    <name evidence="1" type="ordered locus">Desal_1942</name>
</gene>
<evidence type="ECO:0000313" key="1">
    <source>
        <dbReference type="EMBL" id="ACS80002.1"/>
    </source>
</evidence>
<keyword evidence="2" id="KW-1185">Reference proteome</keyword>
<dbReference type="AlphaFoldDB" id="C6BUJ3"/>
<dbReference type="STRING" id="526222.Desal_1942"/>
<proteinExistence type="predicted"/>
<dbReference type="EMBL" id="CP001649">
    <property type="protein sequence ID" value="ACS80002.1"/>
    <property type="molecule type" value="Genomic_DNA"/>
</dbReference>
<dbReference type="KEGG" id="dsa:Desal_1942"/>
<dbReference type="Proteomes" id="UP000002601">
    <property type="component" value="Chromosome"/>
</dbReference>
<sequence length="34" mass="3924">MNTYCLISGSKVDDENDYYHIVEIDTCDGLNRAR</sequence>
<name>C6BUJ3_MARSD</name>
<reference evidence="1 2" key="1">
    <citation type="submission" date="2009-06" db="EMBL/GenBank/DDBJ databases">
        <title>Complete sequence of Desulfovibrio salexigens DSM 2638.</title>
        <authorList>
            <consortium name="US DOE Joint Genome Institute"/>
            <person name="Lucas S."/>
            <person name="Copeland A."/>
            <person name="Lapidus A."/>
            <person name="Glavina del Rio T."/>
            <person name="Tice H."/>
            <person name="Bruce D."/>
            <person name="Goodwin L."/>
            <person name="Pitluck S."/>
            <person name="Munk A.C."/>
            <person name="Brettin T."/>
            <person name="Detter J.C."/>
            <person name="Han C."/>
            <person name="Tapia R."/>
            <person name="Larimer F."/>
            <person name="Land M."/>
            <person name="Hauser L."/>
            <person name="Kyrpides N."/>
            <person name="Anderson I."/>
            <person name="Wall J.D."/>
            <person name="Arkin A.P."/>
            <person name="Dehal P."/>
            <person name="Chivian D."/>
            <person name="Giles B."/>
            <person name="Hazen T.C."/>
        </authorList>
    </citation>
    <scope>NUCLEOTIDE SEQUENCE [LARGE SCALE GENOMIC DNA]</scope>
    <source>
        <strain evidence="2">ATCC 14822 / DSM 2638 / NCIMB 8403 / VKM B-1763</strain>
    </source>
</reference>
<organism evidence="1 2">
    <name type="scientific">Maridesulfovibrio salexigens (strain ATCC 14822 / DSM 2638 / NCIMB 8403 / VKM B-1763)</name>
    <name type="common">Desulfovibrio salexigens</name>
    <dbReference type="NCBI Taxonomy" id="526222"/>
    <lineage>
        <taxon>Bacteria</taxon>
        <taxon>Pseudomonadati</taxon>
        <taxon>Thermodesulfobacteriota</taxon>
        <taxon>Desulfovibrionia</taxon>
        <taxon>Desulfovibrionales</taxon>
        <taxon>Desulfovibrionaceae</taxon>
        <taxon>Maridesulfovibrio</taxon>
    </lineage>
</organism>
<accession>C6BUJ3</accession>
<evidence type="ECO:0000313" key="2">
    <source>
        <dbReference type="Proteomes" id="UP000002601"/>
    </source>
</evidence>
<dbReference type="HOGENOM" id="CLU_3373372_0_0_7"/>